<reference evidence="1 2" key="1">
    <citation type="submission" date="2021-06" db="EMBL/GenBank/DDBJ databases">
        <authorList>
            <person name="Kallberg Y."/>
            <person name="Tangrot J."/>
            <person name="Rosling A."/>
        </authorList>
    </citation>
    <scope>NUCLEOTIDE SEQUENCE [LARGE SCALE GENOMIC DNA]</scope>
    <source>
        <strain evidence="1 2">120-4 pot B 10/14</strain>
    </source>
</reference>
<comment type="caution">
    <text evidence="1">The sequence shown here is derived from an EMBL/GenBank/DDBJ whole genome shotgun (WGS) entry which is preliminary data.</text>
</comment>
<dbReference type="EMBL" id="CAJVQB010008669">
    <property type="protein sequence ID" value="CAG8721788.1"/>
    <property type="molecule type" value="Genomic_DNA"/>
</dbReference>
<protein>
    <submittedName>
        <fullName evidence="1">6508_t:CDS:1</fullName>
    </submittedName>
</protein>
<feature type="non-terminal residue" evidence="1">
    <location>
        <position position="1"/>
    </location>
</feature>
<keyword evidence="2" id="KW-1185">Reference proteome</keyword>
<evidence type="ECO:0000313" key="2">
    <source>
        <dbReference type="Proteomes" id="UP000789901"/>
    </source>
</evidence>
<gene>
    <name evidence="1" type="ORF">GMARGA_LOCUS13587</name>
</gene>
<sequence>KKEFIRLRGLIKEKKIDFELYKDNISVPYLMFIFVRTCINILDEKDHYLLMYWNLETVKINQLQVMDHKLRKVLKGFKTDATFMEYTNSNENLIDLIEVKTQEEFIRTMFQVFKNFNSDKEKLDPKKDFSIEEIYAIIIKSRNSEYNKDTKMKKYNLILTYCIHDCQGSKEIYEKMFKNIKYLLMSKSTCITVQEYALKNKTKMINNIIADFSY</sequence>
<dbReference type="Proteomes" id="UP000789901">
    <property type="component" value="Unassembled WGS sequence"/>
</dbReference>
<evidence type="ECO:0000313" key="1">
    <source>
        <dbReference type="EMBL" id="CAG8721788.1"/>
    </source>
</evidence>
<proteinExistence type="predicted"/>
<accession>A0ABN7V3H2</accession>
<name>A0ABN7V3H2_GIGMA</name>
<organism evidence="1 2">
    <name type="scientific">Gigaspora margarita</name>
    <dbReference type="NCBI Taxonomy" id="4874"/>
    <lineage>
        <taxon>Eukaryota</taxon>
        <taxon>Fungi</taxon>
        <taxon>Fungi incertae sedis</taxon>
        <taxon>Mucoromycota</taxon>
        <taxon>Glomeromycotina</taxon>
        <taxon>Glomeromycetes</taxon>
        <taxon>Diversisporales</taxon>
        <taxon>Gigasporaceae</taxon>
        <taxon>Gigaspora</taxon>
    </lineage>
</organism>